<evidence type="ECO:0000259" key="2">
    <source>
        <dbReference type="Pfam" id="PF02517"/>
    </source>
</evidence>
<protein>
    <recommendedName>
        <fullName evidence="2">CAAX prenyl protease 2/Lysostaphin resistance protein A-like domain-containing protein</fullName>
    </recommendedName>
</protein>
<dbReference type="PANTHER" id="PTHR36435:SF1">
    <property type="entry name" value="CAAX AMINO TERMINAL PROTEASE FAMILY PROTEIN"/>
    <property type="match status" value="1"/>
</dbReference>
<dbReference type="RefSeq" id="WP_143008206.1">
    <property type="nucleotide sequence ID" value="NZ_FNGP01000001.1"/>
</dbReference>
<feature type="transmembrane region" description="Helical" evidence="1">
    <location>
        <begin position="214"/>
        <end position="235"/>
    </location>
</feature>
<dbReference type="STRING" id="686624.SAMN04488242_0804"/>
<name>A0A1G9I9W3_9ACTN</name>
<sequence length="258" mass="28059">MVTLQEKYPVWHAVAWIAIYVITVNVGDLLSEMAGEPNSVTSALLVLLSLWLVVDLRRRGWLGYYGVRPLRREDFQSMLLYLPLLLIVSLQFTKGFKEDLTFTAVLLIIVLMVCVGFLEELIFRGMLLRGIQRTSTLTRAIVISGVTFGIGHVVNLARGMTPLEQAIQVGFGVVLGIVLALLFVVTGTIVPLIVFHALLNISGNITLGDPTADLIMLAATTVVCVGYALYLMAVLRRKGPAEAIAQPAPTMPATVAVV</sequence>
<dbReference type="AlphaFoldDB" id="A0A1G9I9W3"/>
<keyword evidence="4" id="KW-1185">Reference proteome</keyword>
<dbReference type="Pfam" id="PF02517">
    <property type="entry name" value="Rce1-like"/>
    <property type="match status" value="1"/>
</dbReference>
<reference evidence="3 4" key="1">
    <citation type="submission" date="2016-10" db="EMBL/GenBank/DDBJ databases">
        <authorList>
            <person name="de Groot N.N."/>
        </authorList>
    </citation>
    <scope>NUCLEOTIDE SEQUENCE [LARGE SCALE GENOMIC DNA]</scope>
    <source>
        <strain evidence="3 4">CGMCC 1.9159</strain>
    </source>
</reference>
<feature type="transmembrane region" description="Helical" evidence="1">
    <location>
        <begin position="74"/>
        <end position="93"/>
    </location>
</feature>
<proteinExistence type="predicted"/>
<dbReference type="EMBL" id="FNGP01000001">
    <property type="protein sequence ID" value="SDL21886.1"/>
    <property type="molecule type" value="Genomic_DNA"/>
</dbReference>
<dbReference type="InterPro" id="IPR052710">
    <property type="entry name" value="CAAX_protease"/>
</dbReference>
<evidence type="ECO:0000313" key="4">
    <source>
        <dbReference type="Proteomes" id="UP000199475"/>
    </source>
</evidence>
<gene>
    <name evidence="3" type="ORF">SAMN04488242_0804</name>
</gene>
<evidence type="ECO:0000256" key="1">
    <source>
        <dbReference type="SAM" id="Phobius"/>
    </source>
</evidence>
<dbReference type="InterPro" id="IPR003675">
    <property type="entry name" value="Rce1/LyrA-like_dom"/>
</dbReference>
<accession>A0A1G9I9W3</accession>
<keyword evidence="1" id="KW-0472">Membrane</keyword>
<dbReference type="OrthoDB" id="2222521at2"/>
<keyword evidence="1" id="KW-1133">Transmembrane helix</keyword>
<dbReference type="Proteomes" id="UP000199475">
    <property type="component" value="Unassembled WGS sequence"/>
</dbReference>
<feature type="transmembrane region" description="Helical" evidence="1">
    <location>
        <begin position="37"/>
        <end position="54"/>
    </location>
</feature>
<organism evidence="3 4">
    <name type="scientific">Tessaracoccus oleiagri</name>
    <dbReference type="NCBI Taxonomy" id="686624"/>
    <lineage>
        <taxon>Bacteria</taxon>
        <taxon>Bacillati</taxon>
        <taxon>Actinomycetota</taxon>
        <taxon>Actinomycetes</taxon>
        <taxon>Propionibacteriales</taxon>
        <taxon>Propionibacteriaceae</taxon>
        <taxon>Tessaracoccus</taxon>
    </lineage>
</organism>
<feature type="transmembrane region" description="Helical" evidence="1">
    <location>
        <begin position="12"/>
        <end position="30"/>
    </location>
</feature>
<dbReference type="GO" id="GO:0004175">
    <property type="term" value="F:endopeptidase activity"/>
    <property type="evidence" value="ECO:0007669"/>
    <property type="project" value="UniProtKB-ARBA"/>
</dbReference>
<evidence type="ECO:0000313" key="3">
    <source>
        <dbReference type="EMBL" id="SDL21886.1"/>
    </source>
</evidence>
<dbReference type="PANTHER" id="PTHR36435">
    <property type="entry name" value="SLR1288 PROTEIN"/>
    <property type="match status" value="1"/>
</dbReference>
<feature type="transmembrane region" description="Helical" evidence="1">
    <location>
        <begin position="100"/>
        <end position="118"/>
    </location>
</feature>
<feature type="domain" description="CAAX prenyl protease 2/Lysostaphin resistance protein A-like" evidence="2">
    <location>
        <begin position="103"/>
        <end position="201"/>
    </location>
</feature>
<feature type="transmembrane region" description="Helical" evidence="1">
    <location>
        <begin position="138"/>
        <end position="157"/>
    </location>
</feature>
<feature type="transmembrane region" description="Helical" evidence="1">
    <location>
        <begin position="169"/>
        <end position="194"/>
    </location>
</feature>
<keyword evidence="1" id="KW-0812">Transmembrane</keyword>
<dbReference type="GO" id="GO:0080120">
    <property type="term" value="P:CAAX-box protein maturation"/>
    <property type="evidence" value="ECO:0007669"/>
    <property type="project" value="UniProtKB-ARBA"/>
</dbReference>